<reference evidence="1" key="1">
    <citation type="journal article" date="2023" name="DNA Res.">
        <title>Chromosome-level genome assembly of Phrynocephalus forsythii using third-generation DNA sequencing and Hi-C analysis.</title>
        <authorList>
            <person name="Qi Y."/>
            <person name="Zhao W."/>
            <person name="Zhao Y."/>
            <person name="Niu C."/>
            <person name="Cao S."/>
            <person name="Zhang Y."/>
        </authorList>
    </citation>
    <scope>NUCLEOTIDE SEQUENCE</scope>
    <source>
        <tissue evidence="1">Muscle</tissue>
    </source>
</reference>
<evidence type="ECO:0000313" key="1">
    <source>
        <dbReference type="EMBL" id="KAJ7332538.1"/>
    </source>
</evidence>
<proteinExistence type="predicted"/>
<organism evidence="1 2">
    <name type="scientific">Phrynocephalus forsythii</name>
    <dbReference type="NCBI Taxonomy" id="171643"/>
    <lineage>
        <taxon>Eukaryota</taxon>
        <taxon>Metazoa</taxon>
        <taxon>Chordata</taxon>
        <taxon>Craniata</taxon>
        <taxon>Vertebrata</taxon>
        <taxon>Euteleostomi</taxon>
        <taxon>Lepidosauria</taxon>
        <taxon>Squamata</taxon>
        <taxon>Bifurcata</taxon>
        <taxon>Unidentata</taxon>
        <taxon>Episquamata</taxon>
        <taxon>Toxicofera</taxon>
        <taxon>Iguania</taxon>
        <taxon>Acrodonta</taxon>
        <taxon>Agamidae</taxon>
        <taxon>Agaminae</taxon>
        <taxon>Phrynocephalus</taxon>
    </lineage>
</organism>
<gene>
    <name evidence="1" type="ORF">JRQ81_014718</name>
</gene>
<dbReference type="AlphaFoldDB" id="A0A9Q0XX87"/>
<name>A0A9Q0XX87_9SAUR</name>
<feature type="non-terminal residue" evidence="1">
    <location>
        <position position="137"/>
    </location>
</feature>
<comment type="caution">
    <text evidence="1">The sequence shown here is derived from an EMBL/GenBank/DDBJ whole genome shotgun (WGS) entry which is preliminary data.</text>
</comment>
<evidence type="ECO:0000313" key="2">
    <source>
        <dbReference type="Proteomes" id="UP001142489"/>
    </source>
</evidence>
<dbReference type="Proteomes" id="UP001142489">
    <property type="component" value="Unassembled WGS sequence"/>
</dbReference>
<keyword evidence="2" id="KW-1185">Reference proteome</keyword>
<sequence>GRCRHHLYNNGCDVSSRCHVRGHGGALGTRGSGCEEEGDSLDETSEAETCCVSQSKQKKHWKKIKAATGTRDNLYHISFGTVLLPNCMYSSDNFQKGYRIPFNSIHCKKDLSPILLSTILHNFSSGALQGFNLTRKQ</sequence>
<dbReference type="EMBL" id="JAPFRF010000005">
    <property type="protein sequence ID" value="KAJ7332538.1"/>
    <property type="molecule type" value="Genomic_DNA"/>
</dbReference>
<accession>A0A9Q0XX87</accession>
<protein>
    <submittedName>
        <fullName evidence="1">Uncharacterized protein</fullName>
    </submittedName>
</protein>